<evidence type="ECO:0000256" key="2">
    <source>
        <dbReference type="SAM" id="MobiDB-lite"/>
    </source>
</evidence>
<name>A0A183ACK8_9TREM</name>
<dbReference type="InterPro" id="IPR052387">
    <property type="entry name" value="Fibrocystin"/>
</dbReference>
<feature type="compositionally biased region" description="Polar residues" evidence="2">
    <location>
        <begin position="388"/>
        <end position="399"/>
    </location>
</feature>
<evidence type="ECO:0000256" key="1">
    <source>
        <dbReference type="ARBA" id="ARBA00022729"/>
    </source>
</evidence>
<keyword evidence="4" id="KW-1185">Reference proteome</keyword>
<keyword evidence="1" id="KW-0732">Signal</keyword>
<dbReference type="PANTHER" id="PTHR46769">
    <property type="entry name" value="POLYCYSTIC KIDNEY AND HEPATIC DISEASE 1 (AUTOSOMAL RECESSIVE)-LIKE 1"/>
    <property type="match status" value="1"/>
</dbReference>
<reference evidence="3 4" key="2">
    <citation type="submission" date="2018-11" db="EMBL/GenBank/DDBJ databases">
        <authorList>
            <consortium name="Pathogen Informatics"/>
        </authorList>
    </citation>
    <scope>NUCLEOTIDE SEQUENCE [LARGE SCALE GENOMIC DNA]</scope>
    <source>
        <strain evidence="3 4">Egypt</strain>
    </source>
</reference>
<dbReference type="Proteomes" id="UP000272942">
    <property type="component" value="Unassembled WGS sequence"/>
</dbReference>
<evidence type="ECO:0000313" key="3">
    <source>
        <dbReference type="EMBL" id="VDP73397.1"/>
    </source>
</evidence>
<gene>
    <name evidence="3" type="ORF">ECPE_LOCUS4693</name>
</gene>
<dbReference type="OrthoDB" id="6284510at2759"/>
<proteinExistence type="predicted"/>
<evidence type="ECO:0000313" key="5">
    <source>
        <dbReference type="WBParaSite" id="ECPE_0000470501-mRNA-1"/>
    </source>
</evidence>
<organism evidence="5">
    <name type="scientific">Echinostoma caproni</name>
    <dbReference type="NCBI Taxonomy" id="27848"/>
    <lineage>
        <taxon>Eukaryota</taxon>
        <taxon>Metazoa</taxon>
        <taxon>Spiralia</taxon>
        <taxon>Lophotrochozoa</taxon>
        <taxon>Platyhelminthes</taxon>
        <taxon>Trematoda</taxon>
        <taxon>Digenea</taxon>
        <taxon>Plagiorchiida</taxon>
        <taxon>Echinostomata</taxon>
        <taxon>Echinostomatoidea</taxon>
        <taxon>Echinostomatidae</taxon>
        <taxon>Echinostoma</taxon>
    </lineage>
</organism>
<dbReference type="EMBL" id="UZAN01041554">
    <property type="protein sequence ID" value="VDP73397.1"/>
    <property type="molecule type" value="Genomic_DNA"/>
</dbReference>
<sequence>MPVHLITAIKLTVSKYIVAAKYGKSCPNAPDVFWRMDTAHEDGIQPTYFEGIRQIDVDADSWVYYNRPKLSNVNFETCGDMECDGFKKVLVMDKDGSLFGSPTTIVPQSEWQWDQDRAYGIGSSRVPRRMTTLPNGTTFPLDTKWPLKGVIRDDTCKLVSNIQAYKCNSTLDHRVLLIESLDEDRLLRRIAPVAFATEGLQGQLVLNAPTFAGQYLPDPAANLSGTNYFDETTQLFYVVIKGSSVVELRLQPVIKVSFGLPAMTEAEFFGSNVLDNLASFLGIPKSRIRVAKVVSERSSGSRRRRAATGIQVVLEISEPPSNTTNTSSTPATVLDAPTATQPTAMEIVATTLVNSVQTNMLSSALQVPVSSVQVLQPPPQPGSDRWSALTSGTDSLSTQPETIQIPTTAETAVNATVVEGEPFTIVLSTKDAAITAPNSTVVLRRDLSFDVGMRLFNVTATSIGTADRVNATTGNNTKVPMFRIQMHDRSTGRLSERLDWRNFSWKLVAGLCSDVNSQSNTTGSIVSPTLADYYWNGSLPSGTASYTFCFGLRAYDSNNASNLLPAYTPALVSVPLQVTGDVTPTAYSKTVRITFAGTLASIASKLDKFKDAVKTKILSLYAGVNVTSVALSDGSILADVTMTSNTDSSLAAAQTAIENSVSAGTMTVTVDGVNYSAPKKGFQFKDQIHHGSIMDQVGLSDIHHRKC</sequence>
<dbReference type="AlphaFoldDB" id="A0A183ACK8"/>
<dbReference type="PANTHER" id="PTHR46769:SF1">
    <property type="entry name" value="FIBROCYSTIN"/>
    <property type="match status" value="1"/>
</dbReference>
<feature type="region of interest" description="Disordered" evidence="2">
    <location>
        <begin position="375"/>
        <end position="399"/>
    </location>
</feature>
<dbReference type="WBParaSite" id="ECPE_0000470501-mRNA-1">
    <property type="protein sequence ID" value="ECPE_0000470501-mRNA-1"/>
    <property type="gene ID" value="ECPE_0000470501"/>
</dbReference>
<protein>
    <submittedName>
        <fullName evidence="5">LysM domain-containing protein</fullName>
    </submittedName>
</protein>
<accession>A0A183ACK8</accession>
<evidence type="ECO:0000313" key="4">
    <source>
        <dbReference type="Proteomes" id="UP000272942"/>
    </source>
</evidence>
<reference evidence="5" key="1">
    <citation type="submission" date="2016-06" db="UniProtKB">
        <authorList>
            <consortium name="WormBaseParasite"/>
        </authorList>
    </citation>
    <scope>IDENTIFICATION</scope>
</reference>